<accession>A0ABV5JFH1</accession>
<proteinExistence type="predicted"/>
<protein>
    <recommendedName>
        <fullName evidence="3">BrnT family toxin</fullName>
    </recommendedName>
</protein>
<evidence type="ECO:0000313" key="2">
    <source>
        <dbReference type="Proteomes" id="UP001589683"/>
    </source>
</evidence>
<gene>
    <name evidence="1" type="ORF">ACFFUT_10460</name>
</gene>
<keyword evidence="2" id="KW-1185">Reference proteome</keyword>
<evidence type="ECO:0008006" key="3">
    <source>
        <dbReference type="Google" id="ProtNLM"/>
    </source>
</evidence>
<dbReference type="EMBL" id="JBHMEA010000038">
    <property type="protein sequence ID" value="MFB9232204.1"/>
    <property type="molecule type" value="Genomic_DNA"/>
</dbReference>
<reference evidence="1 2" key="1">
    <citation type="submission" date="2024-09" db="EMBL/GenBank/DDBJ databases">
        <authorList>
            <person name="Sun Q."/>
            <person name="Mori K."/>
        </authorList>
    </citation>
    <scope>NUCLEOTIDE SEQUENCE [LARGE SCALE GENOMIC DNA]</scope>
    <source>
        <strain evidence="1 2">CECT 8726</strain>
    </source>
</reference>
<evidence type="ECO:0000313" key="1">
    <source>
        <dbReference type="EMBL" id="MFB9232204.1"/>
    </source>
</evidence>
<comment type="caution">
    <text evidence="1">The sequence shown here is derived from an EMBL/GenBank/DDBJ whole genome shotgun (WGS) entry which is preliminary data.</text>
</comment>
<sequence>MAHRAISNAKRGFTEFAETSSITWTDQADLEIYEQTRVGTNGHAVTLLWAELPDDTDEDEILQR</sequence>
<name>A0ABV5JFH1_9RHOB</name>
<organism evidence="1 2">
    <name type="scientific">Pseudohalocynthiibacter aestuariivivens</name>
    <dbReference type="NCBI Taxonomy" id="1591409"/>
    <lineage>
        <taxon>Bacteria</taxon>
        <taxon>Pseudomonadati</taxon>
        <taxon>Pseudomonadota</taxon>
        <taxon>Alphaproteobacteria</taxon>
        <taxon>Rhodobacterales</taxon>
        <taxon>Paracoccaceae</taxon>
        <taxon>Pseudohalocynthiibacter</taxon>
    </lineage>
</organism>
<dbReference type="RefSeq" id="WP_213889854.1">
    <property type="nucleotide sequence ID" value="NZ_JAGFNU010000008.1"/>
</dbReference>
<dbReference type="Proteomes" id="UP001589683">
    <property type="component" value="Unassembled WGS sequence"/>
</dbReference>